<dbReference type="PANTHER" id="PTHR42107:SF1">
    <property type="entry name" value="WHIM1 DOMAIN-CONTAINING PROTEIN"/>
    <property type="match status" value="1"/>
</dbReference>
<feature type="region of interest" description="Disordered" evidence="3">
    <location>
        <begin position="1"/>
        <end position="73"/>
    </location>
</feature>
<keyword evidence="2" id="KW-0539">Nucleus</keyword>
<feature type="region of interest" description="Disordered" evidence="3">
    <location>
        <begin position="339"/>
        <end position="496"/>
    </location>
</feature>
<keyword evidence="6" id="KW-1185">Reference proteome</keyword>
<organism evidence="5 6">
    <name type="scientific">Paraphaeosphaeria minitans</name>
    <dbReference type="NCBI Taxonomy" id="565426"/>
    <lineage>
        <taxon>Eukaryota</taxon>
        <taxon>Fungi</taxon>
        <taxon>Dikarya</taxon>
        <taxon>Ascomycota</taxon>
        <taxon>Pezizomycotina</taxon>
        <taxon>Dothideomycetes</taxon>
        <taxon>Pleosporomycetidae</taxon>
        <taxon>Pleosporales</taxon>
        <taxon>Massarineae</taxon>
        <taxon>Didymosphaeriaceae</taxon>
        <taxon>Paraphaeosphaeria</taxon>
    </lineage>
</organism>
<dbReference type="Pfam" id="PF15612">
    <property type="entry name" value="WHIM1"/>
    <property type="match status" value="1"/>
</dbReference>
<feature type="compositionally biased region" description="Polar residues" evidence="3">
    <location>
        <begin position="1"/>
        <end position="10"/>
    </location>
</feature>
<evidence type="ECO:0000256" key="3">
    <source>
        <dbReference type="SAM" id="MobiDB-lite"/>
    </source>
</evidence>
<dbReference type="OrthoDB" id="349045at2759"/>
<dbReference type="Proteomes" id="UP000756921">
    <property type="component" value="Unassembled WGS sequence"/>
</dbReference>
<gene>
    <name evidence="5" type="ORF">PMIN01_07935</name>
</gene>
<feature type="compositionally biased region" description="Acidic residues" evidence="3">
    <location>
        <begin position="447"/>
        <end position="492"/>
    </location>
</feature>
<comment type="caution">
    <text evidence="5">The sequence shown here is derived from an EMBL/GenBank/DDBJ whole genome shotgun (WGS) entry which is preliminary data.</text>
</comment>
<proteinExistence type="predicted"/>
<name>A0A9P6GD81_9PLEO</name>
<dbReference type="EMBL" id="WJXW01000008">
    <property type="protein sequence ID" value="KAF9733592.1"/>
    <property type="molecule type" value="Genomic_DNA"/>
</dbReference>
<accession>A0A9P6GD81</accession>
<sequence length="699" mass="76224">MSDSDLSTPPATDDEMPVPDLPAKATKASPQKTKKKRKNGTILSFFDKKQRSPTPPPRKKRAPSPPHEAVAEDNPDIAFIVMFRSRFSDAFPPRCPHLGPQDLERGVAADLPSPEVETLLCALLGLVNNRKKPVEKGHYGRALEEAVQTQKSQWPRKWNHINPLHGGRNFNNMSPADRLDLLKALLSWSLNQSELIVNMIKDGYKSRTSKDPRDTNIPLSVQPWGKDGEKRRYWLVEGQDDTPFRVYRESNPALKHVTWWSVAGSIEEIRALAQKLQEDDGTREARALGERMLAAIPRFEATEEKRKKRMYRLERKAKLERPALGFSLYEGRTRGKRMRYTFDENEDEDSDAGVRRSTRNPGRETSAGPSAPTITASGRQVRSRATGMYGETLLSGQTTEGTSPAAGDYARSDGSEEPDRPGHGRSMRAAGRGTGAADTKKRNFEAYNDEDVSEDDDATSWNGDDEDEDEPEQMDPDDEEEESDDEPSEAEEEPHSLLVRLKIGKEAFSSFEQGSVLIKEGNVMNEDASQSVPIGTGPPLSGMDAARTQAVAAPVPANAAPIPQPLPPPTSLVAQIPADHNPFSAPEPPALPSMAPLNGLPPQPGALPLVAAVPSMTAPMAAPTVAAPVARATQLTPSNGESQTLPPLGAILNAPTYIAQEAPMGHAQPSYPRANTDAPRSPKAFAHALPTPTPAANWQ</sequence>
<reference evidence="5" key="1">
    <citation type="journal article" date="2020" name="Mol. Plant Microbe Interact.">
        <title>Genome Sequence of the Biocontrol Agent Coniothyrium minitans strain Conio (IMI 134523).</title>
        <authorList>
            <person name="Patel D."/>
            <person name="Shittu T.A."/>
            <person name="Baroncelli R."/>
            <person name="Muthumeenakshi S."/>
            <person name="Osborne T.H."/>
            <person name="Janganan T.K."/>
            <person name="Sreenivasaprasad S."/>
        </authorList>
    </citation>
    <scope>NUCLEOTIDE SEQUENCE</scope>
    <source>
        <strain evidence="5">Conio</strain>
    </source>
</reference>
<feature type="region of interest" description="Disordered" evidence="3">
    <location>
        <begin position="663"/>
        <end position="699"/>
    </location>
</feature>
<dbReference type="InterPro" id="IPR028942">
    <property type="entry name" value="WHIM1_dom"/>
</dbReference>
<evidence type="ECO:0000256" key="1">
    <source>
        <dbReference type="ARBA" id="ARBA00004123"/>
    </source>
</evidence>
<feature type="domain" description="WHIM1" evidence="4">
    <location>
        <begin position="156"/>
        <end position="200"/>
    </location>
</feature>
<dbReference type="PANTHER" id="PTHR42107">
    <property type="entry name" value="YALI0D24453P"/>
    <property type="match status" value="1"/>
</dbReference>
<comment type="subcellular location">
    <subcellularLocation>
        <location evidence="1">Nucleus</location>
    </subcellularLocation>
</comment>
<evidence type="ECO:0000313" key="6">
    <source>
        <dbReference type="Proteomes" id="UP000756921"/>
    </source>
</evidence>
<evidence type="ECO:0000259" key="4">
    <source>
        <dbReference type="Pfam" id="PF15612"/>
    </source>
</evidence>
<dbReference type="AlphaFoldDB" id="A0A9P6GD81"/>
<protein>
    <recommendedName>
        <fullName evidence="4">WHIM1 domain-containing protein</fullName>
    </recommendedName>
</protein>
<feature type="compositionally biased region" description="Low complexity" evidence="3">
    <location>
        <begin position="427"/>
        <end position="437"/>
    </location>
</feature>
<dbReference type="GO" id="GO:0005634">
    <property type="term" value="C:nucleus"/>
    <property type="evidence" value="ECO:0007669"/>
    <property type="project" value="UniProtKB-SubCell"/>
</dbReference>
<evidence type="ECO:0000256" key="2">
    <source>
        <dbReference type="ARBA" id="ARBA00023242"/>
    </source>
</evidence>
<feature type="compositionally biased region" description="Basic and acidic residues" evidence="3">
    <location>
        <begin position="410"/>
        <end position="422"/>
    </location>
</feature>
<evidence type="ECO:0000313" key="5">
    <source>
        <dbReference type="EMBL" id="KAF9733592.1"/>
    </source>
</evidence>